<feature type="signal peptide" evidence="1">
    <location>
        <begin position="1"/>
        <end position="19"/>
    </location>
</feature>
<feature type="chain" id="PRO_5036457874" evidence="1">
    <location>
        <begin position="20"/>
        <end position="209"/>
    </location>
</feature>
<gene>
    <name evidence="2" type="ORF">H9654_09420</name>
</gene>
<sequence length="209" mass="22867">MKCILLAAFLFCSATAANATAPTPAGCTSPEKRGWYIAFPADDGSDAAMQRDVRLFSYEHTMKGLGEPSLRCGDVPAQAYRFTWDPSFWPTVSVRAWKDAQGTAWVSSTSLQLMSAPDAKGPPERSKCPAARALKRAEWSRIEAVFSALQSTPEADPGMGGLDGESWSLESRVDGQQRLVERWRPEDPAVRQAGATMMRLGGCEIHRRL</sequence>
<name>A0A8X8K0B3_9GAMM</name>
<dbReference type="Proteomes" id="UP000636938">
    <property type="component" value="Unassembled WGS sequence"/>
</dbReference>
<comment type="caution">
    <text evidence="2">The sequence shown here is derived from an EMBL/GenBank/DDBJ whole genome shotgun (WGS) entry which is preliminary data.</text>
</comment>
<organism evidence="2 3">
    <name type="scientific">Stenotrophomonas lacuserhaii</name>
    <dbReference type="NCBI Taxonomy" id="2760084"/>
    <lineage>
        <taxon>Bacteria</taxon>
        <taxon>Pseudomonadati</taxon>
        <taxon>Pseudomonadota</taxon>
        <taxon>Gammaproteobacteria</taxon>
        <taxon>Lysobacterales</taxon>
        <taxon>Lysobacteraceae</taxon>
        <taxon>Stenotrophomonas</taxon>
    </lineage>
</organism>
<dbReference type="AlphaFoldDB" id="A0A8X8K0B3"/>
<protein>
    <submittedName>
        <fullName evidence="2">Uncharacterized protein</fullName>
    </submittedName>
</protein>
<dbReference type="RefSeq" id="WP_191770629.1">
    <property type="nucleotide sequence ID" value="NZ_JACSQS010000008.1"/>
</dbReference>
<reference evidence="2 3" key="1">
    <citation type="submission" date="2020-08" db="EMBL/GenBank/DDBJ databases">
        <title>A Genomic Blueprint of the Chicken Gut Microbiome.</title>
        <authorList>
            <person name="Gilroy R."/>
            <person name="Ravi A."/>
            <person name="Getino M."/>
            <person name="Pursley I."/>
            <person name="Horton D.L."/>
            <person name="Alikhan N.-F."/>
            <person name="Baker D."/>
            <person name="Gharbi K."/>
            <person name="Hall N."/>
            <person name="Watson M."/>
            <person name="Adriaenssens E.M."/>
            <person name="Foster-Nyarko E."/>
            <person name="Jarju S."/>
            <person name="Secka A."/>
            <person name="Antonio M."/>
            <person name="Oren A."/>
            <person name="Chaudhuri R."/>
            <person name="La Ragione R.M."/>
            <person name="Hildebrand F."/>
            <person name="Pallen M.J."/>
        </authorList>
    </citation>
    <scope>NUCLEOTIDE SEQUENCE [LARGE SCALE GENOMIC DNA]</scope>
    <source>
        <strain evidence="2 3">Sa5BUN4</strain>
    </source>
</reference>
<evidence type="ECO:0000313" key="3">
    <source>
        <dbReference type="Proteomes" id="UP000636938"/>
    </source>
</evidence>
<accession>A0A8X8K0B3</accession>
<dbReference type="EMBL" id="JACSQS010000008">
    <property type="protein sequence ID" value="MBD7954428.1"/>
    <property type="molecule type" value="Genomic_DNA"/>
</dbReference>
<evidence type="ECO:0000313" key="2">
    <source>
        <dbReference type="EMBL" id="MBD7954428.1"/>
    </source>
</evidence>
<proteinExistence type="predicted"/>
<keyword evidence="1" id="KW-0732">Signal</keyword>
<evidence type="ECO:0000256" key="1">
    <source>
        <dbReference type="SAM" id="SignalP"/>
    </source>
</evidence>
<keyword evidence="3" id="KW-1185">Reference proteome</keyword>